<keyword evidence="2" id="KW-1185">Reference proteome</keyword>
<dbReference type="EMBL" id="LT598491">
    <property type="protein sequence ID" value="SCW04133.1"/>
    <property type="molecule type" value="Genomic_DNA"/>
</dbReference>
<evidence type="ECO:0000313" key="2">
    <source>
        <dbReference type="Proteomes" id="UP000190831"/>
    </source>
</evidence>
<evidence type="ECO:0000313" key="1">
    <source>
        <dbReference type="EMBL" id="SCW04133.1"/>
    </source>
</evidence>
<dbReference type="Proteomes" id="UP000190831">
    <property type="component" value="Chromosome H"/>
</dbReference>
<dbReference type="STRING" id="4955.A0A1G4MJS9"/>
<gene>
    <name evidence="1" type="ORF">LAFE_0H06656G</name>
</gene>
<dbReference type="OrthoDB" id="10265275at2759"/>
<sequence>MLRKQTITDLEDPSCFHFKELWLSSDDSDEQKLLELFCFGTIGDVPEHMSISPLMWRKMTKLTLLGLATEARSLKYSYVMEQCRLRNGEEVEETFIALQGLIDFQIDSVESTIKILQCFDCRDVYGGERDLLLLHDVVPTKLTLIRDLLRWKDKLAREIYDNKYT</sequence>
<dbReference type="OMA" id="FDCRDVY"/>
<reference evidence="1 2" key="1">
    <citation type="submission" date="2016-03" db="EMBL/GenBank/DDBJ databases">
        <authorList>
            <person name="Devillers H."/>
        </authorList>
    </citation>
    <scope>NUCLEOTIDE SEQUENCE [LARGE SCALE GENOMIC DNA]</scope>
    <source>
        <strain evidence="1">CBS 6772</strain>
    </source>
</reference>
<name>A0A1G4MJS9_LACFM</name>
<dbReference type="AlphaFoldDB" id="A0A1G4MJS9"/>
<accession>A0A1G4MJS9</accession>
<protein>
    <submittedName>
        <fullName evidence="1">LAFE_0H06656g1_1</fullName>
    </submittedName>
</protein>
<organism evidence="1 2">
    <name type="scientific">Lachancea fermentati</name>
    <name type="common">Zygosaccharomyces fermentati</name>
    <dbReference type="NCBI Taxonomy" id="4955"/>
    <lineage>
        <taxon>Eukaryota</taxon>
        <taxon>Fungi</taxon>
        <taxon>Dikarya</taxon>
        <taxon>Ascomycota</taxon>
        <taxon>Saccharomycotina</taxon>
        <taxon>Saccharomycetes</taxon>
        <taxon>Saccharomycetales</taxon>
        <taxon>Saccharomycetaceae</taxon>
        <taxon>Lachancea</taxon>
    </lineage>
</organism>
<proteinExistence type="predicted"/>